<organism evidence="15 16">
    <name type="scientific">Neobacillus ginsengisoli</name>
    <dbReference type="NCBI Taxonomy" id="904295"/>
    <lineage>
        <taxon>Bacteria</taxon>
        <taxon>Bacillati</taxon>
        <taxon>Bacillota</taxon>
        <taxon>Bacilli</taxon>
        <taxon>Bacillales</taxon>
        <taxon>Bacillaceae</taxon>
        <taxon>Neobacillus</taxon>
    </lineage>
</organism>
<dbReference type="Gene3D" id="3.90.320.10">
    <property type="match status" value="1"/>
</dbReference>
<dbReference type="EMBL" id="JAUSTW010000009">
    <property type="protein sequence ID" value="MDQ0201370.1"/>
    <property type="molecule type" value="Genomic_DNA"/>
</dbReference>
<evidence type="ECO:0000256" key="6">
    <source>
        <dbReference type="ARBA" id="ARBA00022806"/>
    </source>
</evidence>
<keyword evidence="3" id="KW-0547">Nucleotide-binding</keyword>
<evidence type="ECO:0000256" key="13">
    <source>
        <dbReference type="ARBA" id="ARBA00038058"/>
    </source>
</evidence>
<evidence type="ECO:0000256" key="10">
    <source>
        <dbReference type="ARBA" id="ARBA00023125"/>
    </source>
</evidence>
<accession>A0ABT9Y0M8</accession>
<dbReference type="Gene3D" id="3.40.50.300">
    <property type="entry name" value="P-loop containing nucleotide triphosphate hydrolases"/>
    <property type="match status" value="2"/>
</dbReference>
<evidence type="ECO:0000256" key="5">
    <source>
        <dbReference type="ARBA" id="ARBA00022801"/>
    </source>
</evidence>
<evidence type="ECO:0000256" key="2">
    <source>
        <dbReference type="ARBA" id="ARBA00022723"/>
    </source>
</evidence>
<dbReference type="PANTHER" id="PTHR11472:SF34">
    <property type="entry name" value="REGULATOR OF TELOMERE ELONGATION HELICASE 1"/>
    <property type="match status" value="1"/>
</dbReference>
<dbReference type="Pfam" id="PF13307">
    <property type="entry name" value="Helicase_C_2"/>
    <property type="match status" value="1"/>
</dbReference>
<evidence type="ECO:0000256" key="3">
    <source>
        <dbReference type="ARBA" id="ARBA00022741"/>
    </source>
</evidence>
<keyword evidence="8" id="KW-0408">Iron</keyword>
<dbReference type="PANTHER" id="PTHR11472">
    <property type="entry name" value="DNA REPAIR DEAD HELICASE RAD3/XP-D SUBFAMILY MEMBER"/>
    <property type="match status" value="1"/>
</dbReference>
<keyword evidence="6 15" id="KW-0347">Helicase</keyword>
<protein>
    <submittedName>
        <fullName evidence="15">Rad3-related DNA helicase</fullName>
    </submittedName>
</protein>
<dbReference type="InterPro" id="IPR010614">
    <property type="entry name" value="RAD3-like_helicase_DEAD"/>
</dbReference>
<evidence type="ECO:0000256" key="4">
    <source>
        <dbReference type="ARBA" id="ARBA00022763"/>
    </source>
</evidence>
<keyword evidence="10" id="KW-0238">DNA-binding</keyword>
<dbReference type="PROSITE" id="PS51193">
    <property type="entry name" value="HELICASE_ATP_BIND_2"/>
    <property type="match status" value="1"/>
</dbReference>
<dbReference type="Pfam" id="PF06733">
    <property type="entry name" value="DEAD_2"/>
    <property type="match status" value="1"/>
</dbReference>
<keyword evidence="1" id="KW-0004">4Fe-4S</keyword>
<keyword evidence="12" id="KW-0413">Isomerase</keyword>
<sequence>MSNNVQISVRTLVEHVFRSGSIDNRFRSQTTLLDGTRAHQKIQKTYQDGDLKEVYVSIEIPFEGLTFIIDGRCDGLLFQDGEVTVDEIKSSSLPLDRIEGDGYPVHWAQAKMYAYIYAKDHDLPNISVQLTYVHVETEEKRYFRKTYTIFELEKYIYDVIKGYAPYAKLQLGHRNKRNESSKELTFPFDSYREGQRKLAVVVYKSISDAKNLFVKAPTGIGKTISTLFPTVKAMGEGFLNRVFYLTAKTITRTTAEEAFGRMKSCGLCMKSVTITAKDKVCFKDEAKCQRDYCEYANGYYDRINGAILDIFKNENGMTREVIETYARKYTICPFEFSIDLAYVADAVICDYNYIFDPRVSLKRLLDEQKKSTALLVDEAHNLVDRGREMFSATLNKEIFLQLKKDFKGVNKAIYEAAGKINSSFIKLKKENAENSEMVLHQLDDGFIGQLTQFVYDTEQVLLLGDTGTAVNLLEAYFMVQKFLKIVELLDEQFIIYSEKSRNDQIVKLFCINPSELLKQMGKGYRAKVFFSATLSPLPYYQDVLGGIEGDYVLSIPSPFKEEQVDVFIKPLSTRYHDRDRTKDDIIAMLQFLIKKRPGNYFVFFPSYQYLLAVFDKFKQVDDVTNTLIQEAGMTEAKREAFLEAFKPDQKETLVGFAVLGGVFSEGVDLIGDRLNGVVVVGVGLPQICFERNLIKDHFYKKEKNGYDYAYVYPGMNKVLQAGGRLIRSEEDHGTIVLVDDRFLQRQYQSLLPQEWRQFKII</sequence>
<dbReference type="RefSeq" id="WP_307412595.1">
    <property type="nucleotide sequence ID" value="NZ_JAUSTW010000009.1"/>
</dbReference>
<keyword evidence="5" id="KW-0378">Hydrolase</keyword>
<comment type="similarity">
    <text evidence="13">Belongs to the helicase family. DinG subfamily.</text>
</comment>
<evidence type="ECO:0000313" key="16">
    <source>
        <dbReference type="Proteomes" id="UP001224122"/>
    </source>
</evidence>
<gene>
    <name evidence="15" type="ORF">J2S10_004576</name>
</gene>
<keyword evidence="16" id="KW-1185">Reference proteome</keyword>
<dbReference type="InterPro" id="IPR045028">
    <property type="entry name" value="DinG/Rad3-like"/>
</dbReference>
<keyword evidence="2" id="KW-0479">Metal-binding</keyword>
<dbReference type="SMART" id="SM00488">
    <property type="entry name" value="DEXDc2"/>
    <property type="match status" value="1"/>
</dbReference>
<evidence type="ECO:0000256" key="1">
    <source>
        <dbReference type="ARBA" id="ARBA00022485"/>
    </source>
</evidence>
<evidence type="ECO:0000256" key="12">
    <source>
        <dbReference type="ARBA" id="ARBA00023235"/>
    </source>
</evidence>
<name>A0ABT9Y0M8_9BACI</name>
<reference evidence="15 16" key="1">
    <citation type="submission" date="2023-07" db="EMBL/GenBank/DDBJ databases">
        <title>Genomic Encyclopedia of Type Strains, Phase IV (KMG-IV): sequencing the most valuable type-strain genomes for metagenomic binning, comparative biology and taxonomic classification.</title>
        <authorList>
            <person name="Goeker M."/>
        </authorList>
    </citation>
    <scope>NUCLEOTIDE SEQUENCE [LARGE SCALE GENOMIC DNA]</scope>
    <source>
        <strain evidence="15 16">DSM 27594</strain>
    </source>
</reference>
<keyword evidence="4" id="KW-0227">DNA damage</keyword>
<dbReference type="Proteomes" id="UP001224122">
    <property type="component" value="Unassembled WGS sequence"/>
</dbReference>
<dbReference type="InterPro" id="IPR042493">
    <property type="entry name" value="XPD_DNA_FeS"/>
</dbReference>
<dbReference type="SMART" id="SM00491">
    <property type="entry name" value="HELICc2"/>
    <property type="match status" value="1"/>
</dbReference>
<dbReference type="Gene3D" id="1.10.275.40">
    <property type="match status" value="1"/>
</dbReference>
<evidence type="ECO:0000256" key="11">
    <source>
        <dbReference type="ARBA" id="ARBA00023204"/>
    </source>
</evidence>
<evidence type="ECO:0000313" key="15">
    <source>
        <dbReference type="EMBL" id="MDQ0201370.1"/>
    </source>
</evidence>
<feature type="domain" description="Helicase ATP-binding" evidence="14">
    <location>
        <begin position="181"/>
        <end position="439"/>
    </location>
</feature>
<dbReference type="InterPro" id="IPR014013">
    <property type="entry name" value="Helic_SF1/SF2_ATP-bd_DinG/Rad3"/>
</dbReference>
<evidence type="ECO:0000259" key="14">
    <source>
        <dbReference type="PROSITE" id="PS51193"/>
    </source>
</evidence>
<dbReference type="Gene3D" id="1.10.30.20">
    <property type="entry name" value="Bacterial XPD DNA helicase, FeS cluster domain"/>
    <property type="match status" value="1"/>
</dbReference>
<keyword evidence="11" id="KW-0234">DNA repair</keyword>
<dbReference type="GO" id="GO:0004386">
    <property type="term" value="F:helicase activity"/>
    <property type="evidence" value="ECO:0007669"/>
    <property type="project" value="UniProtKB-KW"/>
</dbReference>
<dbReference type="InterPro" id="IPR006554">
    <property type="entry name" value="Helicase-like_DEXD_c2"/>
</dbReference>
<dbReference type="InterPro" id="IPR011604">
    <property type="entry name" value="PDDEXK-like_dom_sf"/>
</dbReference>
<keyword evidence="9" id="KW-0411">Iron-sulfur</keyword>
<keyword evidence="7" id="KW-0067">ATP-binding</keyword>
<evidence type="ECO:0000256" key="7">
    <source>
        <dbReference type="ARBA" id="ARBA00022840"/>
    </source>
</evidence>
<proteinExistence type="inferred from homology"/>
<evidence type="ECO:0000256" key="9">
    <source>
        <dbReference type="ARBA" id="ARBA00023014"/>
    </source>
</evidence>
<dbReference type="InterPro" id="IPR027417">
    <property type="entry name" value="P-loop_NTPase"/>
</dbReference>
<dbReference type="SUPFAM" id="SSF52540">
    <property type="entry name" value="P-loop containing nucleoside triphosphate hydrolases"/>
    <property type="match status" value="2"/>
</dbReference>
<comment type="caution">
    <text evidence="15">The sequence shown here is derived from an EMBL/GenBank/DDBJ whole genome shotgun (WGS) entry which is preliminary data.</text>
</comment>
<dbReference type="InterPro" id="IPR006555">
    <property type="entry name" value="ATP-dep_Helicase_C"/>
</dbReference>
<evidence type="ECO:0000256" key="8">
    <source>
        <dbReference type="ARBA" id="ARBA00023004"/>
    </source>
</evidence>